<dbReference type="GeneID" id="80908552"/>
<feature type="signal peptide" evidence="1">
    <location>
        <begin position="1"/>
        <end position="20"/>
    </location>
</feature>
<feature type="domain" description="PRISE-like Rossmann-fold" evidence="2">
    <location>
        <begin position="4"/>
        <end position="385"/>
    </location>
</feature>
<organism evidence="3 4">
    <name type="scientific">Didymosphaeria variabile</name>
    <dbReference type="NCBI Taxonomy" id="1932322"/>
    <lineage>
        <taxon>Eukaryota</taxon>
        <taxon>Fungi</taxon>
        <taxon>Dikarya</taxon>
        <taxon>Ascomycota</taxon>
        <taxon>Pezizomycotina</taxon>
        <taxon>Dothideomycetes</taxon>
        <taxon>Pleosporomycetidae</taxon>
        <taxon>Pleosporales</taxon>
        <taxon>Massarineae</taxon>
        <taxon>Didymosphaeriaceae</taxon>
        <taxon>Didymosphaeria</taxon>
    </lineage>
</organism>
<dbReference type="InterPro" id="IPR036291">
    <property type="entry name" value="NAD(P)-bd_dom_sf"/>
</dbReference>
<sequence>MSHALVIGASGLIGWAVVDQLLRCYPSPTAFSKVTALVNRPLKLEDSFWPIDGKEKAELDLISGVDLTSDDEEVARTFKEKVKGVENIRYVFYFAFKEVLSSPEEEVRTNVSMMRRLVRALKKLSPSFLSSGFLVYPGGTRGYGIYRPGGIFSAPLTESMADTLPPDYAQTVAYPHYRAMLASESAGQSWSWCELCPDAIIGFTPNGSGYSLAGHWAVYLYAWKLVHGEGAEVPFPGTKEGYDALYTETSTRVLARAAIYAALHPESFKEKIFNVADSVEPGRMRDRWPEIAAWFGLKGVQPHSTARVEDPKPSDFIKEHEDRLRKAGAKGVSIWNAQQLDSYGYWLTFDRHLSLERLRKAGFKEERPPREGWEEAFDMFRKAGMVG</sequence>
<evidence type="ECO:0000259" key="2">
    <source>
        <dbReference type="Pfam" id="PF22917"/>
    </source>
</evidence>
<dbReference type="RefSeq" id="XP_056071069.1">
    <property type="nucleotide sequence ID" value="XM_056213802.1"/>
</dbReference>
<dbReference type="AlphaFoldDB" id="A0A9W8XMC3"/>
<dbReference type="OrthoDB" id="1731983at2759"/>
<comment type="caution">
    <text evidence="3">The sequence shown here is derived from an EMBL/GenBank/DDBJ whole genome shotgun (WGS) entry which is preliminary data.</text>
</comment>
<protein>
    <recommendedName>
        <fullName evidence="2">PRISE-like Rossmann-fold domain-containing protein</fullName>
    </recommendedName>
</protein>
<keyword evidence="1" id="KW-0732">Signal</keyword>
<keyword evidence="4" id="KW-1185">Reference proteome</keyword>
<reference evidence="3" key="1">
    <citation type="submission" date="2022-10" db="EMBL/GenBank/DDBJ databases">
        <title>Tapping the CABI collections for fungal endophytes: first genome assemblies for Collariella, Neodidymelliopsis, Ascochyta clinopodiicola, Didymella pomorum, Didymosphaeria variabile, Neocosmospora piperis and Neocucurbitaria cava.</title>
        <authorList>
            <person name="Hill R."/>
        </authorList>
    </citation>
    <scope>NUCLEOTIDE SEQUENCE</scope>
    <source>
        <strain evidence="3">IMI 356815</strain>
    </source>
</reference>
<name>A0A9W8XMC3_9PLEO</name>
<dbReference type="Gene3D" id="3.40.50.720">
    <property type="entry name" value="NAD(P)-binding Rossmann-like Domain"/>
    <property type="match status" value="1"/>
</dbReference>
<dbReference type="Pfam" id="PF22917">
    <property type="entry name" value="PRISE"/>
    <property type="match status" value="1"/>
</dbReference>
<accession>A0A9W8XMC3</accession>
<dbReference type="PANTHER" id="PTHR32487">
    <property type="entry name" value="3-OXO-DELTA(4,5)-STEROID 5-BETA-REDUCTASE"/>
    <property type="match status" value="1"/>
</dbReference>
<dbReference type="InterPro" id="IPR055222">
    <property type="entry name" value="PRISE-like_Rossmann-fold"/>
</dbReference>
<proteinExistence type="predicted"/>
<dbReference type="EMBL" id="JAPEUX010000004">
    <property type="protein sequence ID" value="KAJ4353295.1"/>
    <property type="molecule type" value="Genomic_DNA"/>
</dbReference>
<evidence type="ECO:0000313" key="3">
    <source>
        <dbReference type="EMBL" id="KAJ4353295.1"/>
    </source>
</evidence>
<evidence type="ECO:0000256" key="1">
    <source>
        <dbReference type="SAM" id="SignalP"/>
    </source>
</evidence>
<feature type="chain" id="PRO_5040832126" description="PRISE-like Rossmann-fold domain-containing protein" evidence="1">
    <location>
        <begin position="21"/>
        <end position="387"/>
    </location>
</feature>
<evidence type="ECO:0000313" key="4">
    <source>
        <dbReference type="Proteomes" id="UP001140513"/>
    </source>
</evidence>
<gene>
    <name evidence="3" type="ORF">N0V89_005022</name>
</gene>
<dbReference type="Proteomes" id="UP001140513">
    <property type="component" value="Unassembled WGS sequence"/>
</dbReference>
<dbReference type="PANTHER" id="PTHR32487:SF4">
    <property type="entry name" value="SIRQ PROTEIN"/>
    <property type="match status" value="1"/>
</dbReference>
<dbReference type="SUPFAM" id="SSF51735">
    <property type="entry name" value="NAD(P)-binding Rossmann-fold domains"/>
    <property type="match status" value="1"/>
</dbReference>